<evidence type="ECO:0000313" key="2">
    <source>
        <dbReference type="Proteomes" id="UP001254770"/>
    </source>
</evidence>
<name>A0AAW8TIE9_9ENTE</name>
<dbReference type="RefSeq" id="WP_311820796.1">
    <property type="nucleotide sequence ID" value="NZ_JARPXI010000080.1"/>
</dbReference>
<evidence type="ECO:0000313" key="1">
    <source>
        <dbReference type="EMBL" id="MDT2546902.1"/>
    </source>
</evidence>
<comment type="caution">
    <text evidence="1">The sequence shown here is derived from an EMBL/GenBank/DDBJ whole genome shotgun (WGS) entry which is preliminary data.</text>
</comment>
<organism evidence="1 2">
    <name type="scientific">Enterococcus raffinosus</name>
    <dbReference type="NCBI Taxonomy" id="71452"/>
    <lineage>
        <taxon>Bacteria</taxon>
        <taxon>Bacillati</taxon>
        <taxon>Bacillota</taxon>
        <taxon>Bacilli</taxon>
        <taxon>Lactobacillales</taxon>
        <taxon>Enterococcaceae</taxon>
        <taxon>Enterococcus</taxon>
    </lineage>
</organism>
<accession>A0AAW8TIE9</accession>
<dbReference type="EMBL" id="JARPXL010000067">
    <property type="protein sequence ID" value="MDT2546902.1"/>
    <property type="molecule type" value="Genomic_DNA"/>
</dbReference>
<dbReference type="AlphaFoldDB" id="A0AAW8TIE9"/>
<sequence length="135" mass="16252">MDENITIEFVKEWIEKHKLSKGSFDRIMNDLIYNSGHNYIDNPYLRDWLIKNTQKFQDLLPVELNENQQVVLEYLKDECLENDLQYTLWEFTDNVYEEPATYSVSEQTKAWLELTEQEQFQVLAAFAEWGMKNEQ</sequence>
<proteinExistence type="predicted"/>
<reference evidence="1" key="1">
    <citation type="submission" date="2023-03" db="EMBL/GenBank/DDBJ databases">
        <authorList>
            <person name="Shen W."/>
            <person name="Cai J."/>
        </authorList>
    </citation>
    <scope>NUCLEOTIDE SEQUENCE</scope>
    <source>
        <strain evidence="1">Y15</strain>
    </source>
</reference>
<dbReference type="Proteomes" id="UP001254770">
    <property type="component" value="Unassembled WGS sequence"/>
</dbReference>
<gene>
    <name evidence="1" type="ORF">P7D69_21480</name>
</gene>
<protein>
    <submittedName>
        <fullName evidence="1">Uncharacterized protein</fullName>
    </submittedName>
</protein>